<evidence type="ECO:0000256" key="2">
    <source>
        <dbReference type="SAM" id="MobiDB-lite"/>
    </source>
</evidence>
<organism evidence="3 4">
    <name type="scientific">Tritrichomonas musculus</name>
    <dbReference type="NCBI Taxonomy" id="1915356"/>
    <lineage>
        <taxon>Eukaryota</taxon>
        <taxon>Metamonada</taxon>
        <taxon>Parabasalia</taxon>
        <taxon>Tritrichomonadida</taxon>
        <taxon>Tritrichomonadidae</taxon>
        <taxon>Tritrichomonas</taxon>
    </lineage>
</organism>
<gene>
    <name evidence="3" type="ORF">M9Y10_023143</name>
</gene>
<feature type="region of interest" description="Disordered" evidence="2">
    <location>
        <begin position="1"/>
        <end position="58"/>
    </location>
</feature>
<protein>
    <submittedName>
        <fullName evidence="3">Uncharacterized protein</fullName>
    </submittedName>
</protein>
<feature type="coiled-coil region" evidence="1">
    <location>
        <begin position="139"/>
        <end position="166"/>
    </location>
</feature>
<proteinExistence type="predicted"/>
<evidence type="ECO:0000256" key="1">
    <source>
        <dbReference type="SAM" id="Coils"/>
    </source>
</evidence>
<name>A0ABR2KVA2_9EUKA</name>
<evidence type="ECO:0000313" key="3">
    <source>
        <dbReference type="EMBL" id="KAK8894706.1"/>
    </source>
</evidence>
<feature type="compositionally biased region" description="Low complexity" evidence="2">
    <location>
        <begin position="7"/>
        <end position="27"/>
    </location>
</feature>
<dbReference type="EMBL" id="JAPFFF010000003">
    <property type="protein sequence ID" value="KAK8894706.1"/>
    <property type="molecule type" value="Genomic_DNA"/>
</dbReference>
<evidence type="ECO:0000313" key="4">
    <source>
        <dbReference type="Proteomes" id="UP001470230"/>
    </source>
</evidence>
<feature type="compositionally biased region" description="Polar residues" evidence="2">
    <location>
        <begin position="40"/>
        <end position="53"/>
    </location>
</feature>
<feature type="coiled-coil region" evidence="1">
    <location>
        <begin position="194"/>
        <end position="228"/>
    </location>
</feature>
<keyword evidence="1" id="KW-0175">Coiled coil</keyword>
<accession>A0ABR2KVA2</accession>
<sequence length="387" mass="44171">MKVSPFSSGKKQLLKNSNNSTNNSEYSKNSRKISPAANPISKNTKNLNPSPENSKIKPAQKEKYINNTFSDENPFHLSDHSIPENAIEDDKSTKVELKRAYEDYIEVLQKSNKDSIIILNDMKQLIEEGIEAQSVSFLNNKIKREISKLKENIKKAKANYNYSNEQRNTLVSINVDKAAPLDISNAVFEMQMENSLLNQTCSNLEIDINELNSRILDLQQDIASSNDQLKKKSQSSEDKIIQSKIKQFKSSLEQIKQIKTPSIQNDVNSEVDYDNVRIDSSLTKARGLNSMMRRYAYRVQSNFLDKISKFEDISEKCSIIWPKLNGFKPDEILMEQFMNEMWEQAALNDQIQTLQFHLDNILRSSGISITDDSLSGLVHSLKSALQM</sequence>
<dbReference type="Proteomes" id="UP001470230">
    <property type="component" value="Unassembled WGS sequence"/>
</dbReference>
<reference evidence="3 4" key="1">
    <citation type="submission" date="2024-04" db="EMBL/GenBank/DDBJ databases">
        <title>Tritrichomonas musculus Genome.</title>
        <authorList>
            <person name="Alves-Ferreira E."/>
            <person name="Grigg M."/>
            <person name="Lorenzi H."/>
            <person name="Galac M."/>
        </authorList>
    </citation>
    <scope>NUCLEOTIDE SEQUENCE [LARGE SCALE GENOMIC DNA]</scope>
    <source>
        <strain evidence="3 4">EAF2021</strain>
    </source>
</reference>
<comment type="caution">
    <text evidence="3">The sequence shown here is derived from an EMBL/GenBank/DDBJ whole genome shotgun (WGS) entry which is preliminary data.</text>
</comment>
<keyword evidence="4" id="KW-1185">Reference proteome</keyword>